<dbReference type="RefSeq" id="WP_339102066.1">
    <property type="nucleotide sequence ID" value="NZ_CP147247.1"/>
</dbReference>
<keyword evidence="1" id="KW-1133">Transmembrane helix</keyword>
<keyword evidence="3" id="KW-1185">Reference proteome</keyword>
<reference evidence="2" key="1">
    <citation type="submission" date="2017-05" db="EMBL/GenBank/DDBJ databases">
        <authorList>
            <consortium name="The Broad Institute Genomics Platform"/>
            <consortium name="The Broad Institute Genomic Center for Infectious Diseases"/>
            <person name="Earl A."/>
            <person name="Manson A."/>
            <person name="Schwartman J."/>
            <person name="Gilmore M."/>
            <person name="Abouelleil A."/>
            <person name="Cao P."/>
            <person name="Chapman S."/>
            <person name="Cusick C."/>
            <person name="Shea T."/>
            <person name="Young S."/>
            <person name="Neafsey D."/>
            <person name="Nusbaum C."/>
            <person name="Birren B."/>
        </authorList>
    </citation>
    <scope>NUCLEOTIDE SEQUENCE</scope>
    <source>
        <strain evidence="2">9E7_DIV0242</strain>
    </source>
</reference>
<dbReference type="InterPro" id="IPR052712">
    <property type="entry name" value="Acid_resist_chaperone_HdeD"/>
</dbReference>
<evidence type="ECO:0000256" key="1">
    <source>
        <dbReference type="SAM" id="Phobius"/>
    </source>
</evidence>
<dbReference type="PANTHER" id="PTHR34989:SF1">
    <property type="entry name" value="PROTEIN HDED"/>
    <property type="match status" value="1"/>
</dbReference>
<feature type="transmembrane region" description="Helical" evidence="1">
    <location>
        <begin position="12"/>
        <end position="30"/>
    </location>
</feature>
<gene>
    <name evidence="2" type="ORF">A5888_002157</name>
</gene>
<dbReference type="InterPro" id="IPR005325">
    <property type="entry name" value="DUF308_memb"/>
</dbReference>
<feature type="transmembrane region" description="Helical" evidence="1">
    <location>
        <begin position="66"/>
        <end position="87"/>
    </location>
</feature>
<evidence type="ECO:0000313" key="3">
    <source>
        <dbReference type="Proteomes" id="UP000195141"/>
    </source>
</evidence>
<name>A0AAQ3VZA6_9ENTE</name>
<proteinExistence type="predicted"/>
<feature type="transmembrane region" description="Helical" evidence="1">
    <location>
        <begin position="36"/>
        <end position="54"/>
    </location>
</feature>
<dbReference type="Proteomes" id="UP000195141">
    <property type="component" value="Chromosome"/>
</dbReference>
<accession>A0AAQ3VZA6</accession>
<sequence>MDTLIHNIKKYALLRGIVYILLGLAVVINPSAVFKLAVYAVSGYLAFMGILDLMDGIKEKRSTGGYNSSFVLGIFLLIVAAIVLIFAKGIVSILPIFLGLLIAVFGASRIVQAFNLKQYVNVNWTLFLIYGIILLIGGLLLVFNPFRSVLLLFQIFGGILIFMGISEFLTLIQLRKIDD</sequence>
<keyword evidence="1" id="KW-0472">Membrane</keyword>
<dbReference type="Pfam" id="PF03729">
    <property type="entry name" value="DUF308"/>
    <property type="match status" value="2"/>
</dbReference>
<feature type="transmembrane region" description="Helical" evidence="1">
    <location>
        <begin position="93"/>
        <end position="111"/>
    </location>
</feature>
<dbReference type="EMBL" id="CP147247">
    <property type="protein sequence ID" value="WYJ90400.1"/>
    <property type="molecule type" value="Genomic_DNA"/>
</dbReference>
<protein>
    <recommendedName>
        <fullName evidence="4">Acid-resistance membrane protein</fullName>
    </recommendedName>
</protein>
<dbReference type="GO" id="GO:0005886">
    <property type="term" value="C:plasma membrane"/>
    <property type="evidence" value="ECO:0007669"/>
    <property type="project" value="TreeGrafter"/>
</dbReference>
<reference evidence="2" key="2">
    <citation type="submission" date="2024-03" db="EMBL/GenBank/DDBJ databases">
        <title>The Genome Sequence of Enterococcus sp. DIV0242b.</title>
        <authorList>
            <consortium name="The Broad Institute Genomics Platform"/>
            <consortium name="The Broad Institute Microbial Omics Core"/>
            <consortium name="The Broad Institute Genomic Center for Infectious Diseases"/>
            <person name="Earl A."/>
            <person name="Manson A."/>
            <person name="Gilmore M."/>
            <person name="Schwartman J."/>
            <person name="Shea T."/>
            <person name="Abouelleil A."/>
            <person name="Cao P."/>
            <person name="Chapman S."/>
            <person name="Cusick C."/>
            <person name="Young S."/>
            <person name="Neafsey D."/>
            <person name="Nusbaum C."/>
            <person name="Birren B."/>
        </authorList>
    </citation>
    <scope>NUCLEOTIDE SEQUENCE</scope>
    <source>
        <strain evidence="2">9E7_DIV0242</strain>
    </source>
</reference>
<evidence type="ECO:0000313" key="2">
    <source>
        <dbReference type="EMBL" id="WYJ90400.1"/>
    </source>
</evidence>
<keyword evidence="1" id="KW-0812">Transmembrane</keyword>
<dbReference type="AlphaFoldDB" id="A0AAQ3VZA6"/>
<evidence type="ECO:0008006" key="4">
    <source>
        <dbReference type="Google" id="ProtNLM"/>
    </source>
</evidence>
<dbReference type="PANTHER" id="PTHR34989">
    <property type="entry name" value="PROTEIN HDED"/>
    <property type="match status" value="1"/>
</dbReference>
<feature type="transmembrane region" description="Helical" evidence="1">
    <location>
        <begin position="149"/>
        <end position="172"/>
    </location>
</feature>
<feature type="transmembrane region" description="Helical" evidence="1">
    <location>
        <begin position="123"/>
        <end position="143"/>
    </location>
</feature>
<organism evidence="2 3">
    <name type="scientific">Candidatus Enterococcus clewellii</name>
    <dbReference type="NCBI Taxonomy" id="1834193"/>
    <lineage>
        <taxon>Bacteria</taxon>
        <taxon>Bacillati</taxon>
        <taxon>Bacillota</taxon>
        <taxon>Bacilli</taxon>
        <taxon>Lactobacillales</taxon>
        <taxon>Enterococcaceae</taxon>
        <taxon>Enterococcus</taxon>
    </lineage>
</organism>